<evidence type="ECO:0000313" key="2">
    <source>
        <dbReference type="Proteomes" id="UP000244240"/>
    </source>
</evidence>
<reference evidence="1 2" key="1">
    <citation type="submission" date="2018-04" db="EMBL/GenBank/DDBJ databases">
        <title>Genomic Encyclopedia of Archaeal and Bacterial Type Strains, Phase II (KMG-II): from individual species to whole genera.</title>
        <authorList>
            <person name="Goeker M."/>
        </authorList>
    </citation>
    <scope>NUCLEOTIDE SEQUENCE [LARGE SCALE GENOMIC DNA]</scope>
    <source>
        <strain evidence="1 2">DSM 45787</strain>
    </source>
</reference>
<gene>
    <name evidence="1" type="ORF">C8P63_101254</name>
</gene>
<dbReference type="Proteomes" id="UP000244240">
    <property type="component" value="Unassembled WGS sequence"/>
</dbReference>
<name>A0A2T6C9Q0_9BACL</name>
<dbReference type="AlphaFoldDB" id="A0A2T6C9Q0"/>
<proteinExistence type="predicted"/>
<dbReference type="RefSeq" id="WP_245920614.1">
    <property type="nucleotide sequence ID" value="NZ_QBKR01000001.1"/>
</dbReference>
<comment type="caution">
    <text evidence="1">The sequence shown here is derived from an EMBL/GenBank/DDBJ whole genome shotgun (WGS) entry which is preliminary data.</text>
</comment>
<sequence length="68" mass="8491">MSTQDYLKFLVQEMVKYMDTPKDQRKEQRIMRRDQRLPWIYRWFGIIPFGMKMYVEKKKPRTIRGDST</sequence>
<evidence type="ECO:0000313" key="1">
    <source>
        <dbReference type="EMBL" id="PTX65030.1"/>
    </source>
</evidence>
<protein>
    <submittedName>
        <fullName evidence="1">YqzE-like protein</fullName>
    </submittedName>
</protein>
<organism evidence="1 2">
    <name type="scientific">Melghirimyces profundicolus</name>
    <dbReference type="NCBI Taxonomy" id="1242148"/>
    <lineage>
        <taxon>Bacteria</taxon>
        <taxon>Bacillati</taxon>
        <taxon>Bacillota</taxon>
        <taxon>Bacilli</taxon>
        <taxon>Bacillales</taxon>
        <taxon>Thermoactinomycetaceae</taxon>
        <taxon>Melghirimyces</taxon>
    </lineage>
</organism>
<dbReference type="Pfam" id="PF14038">
    <property type="entry name" value="YqzE"/>
    <property type="match status" value="1"/>
</dbReference>
<dbReference type="EMBL" id="QBKR01000001">
    <property type="protein sequence ID" value="PTX65030.1"/>
    <property type="molecule type" value="Genomic_DNA"/>
</dbReference>
<dbReference type="InterPro" id="IPR025622">
    <property type="entry name" value="YqzE"/>
</dbReference>
<accession>A0A2T6C9Q0</accession>
<keyword evidence="2" id="KW-1185">Reference proteome</keyword>